<evidence type="ECO:0000313" key="3">
    <source>
        <dbReference type="EMBL" id="OAA42947.1"/>
    </source>
</evidence>
<name>A0A167DVS1_9HYPO</name>
<feature type="signal peptide" evidence="2">
    <location>
        <begin position="1"/>
        <end position="15"/>
    </location>
</feature>
<proteinExistence type="predicted"/>
<dbReference type="AlphaFoldDB" id="A0A167DVS1"/>
<dbReference type="EMBL" id="AZHA01000013">
    <property type="protein sequence ID" value="OAA42947.1"/>
    <property type="molecule type" value="Genomic_DNA"/>
</dbReference>
<feature type="chain" id="PRO_5012227097" evidence="2">
    <location>
        <begin position="16"/>
        <end position="223"/>
    </location>
</feature>
<evidence type="ECO:0000256" key="1">
    <source>
        <dbReference type="SAM" id="MobiDB-lite"/>
    </source>
</evidence>
<evidence type="ECO:0000256" key="2">
    <source>
        <dbReference type="SAM" id="SignalP"/>
    </source>
</evidence>
<protein>
    <submittedName>
        <fullName evidence="3">Uncharacterized protein</fullName>
    </submittedName>
</protein>
<evidence type="ECO:0000313" key="4">
    <source>
        <dbReference type="Proteomes" id="UP000076863"/>
    </source>
</evidence>
<reference evidence="3 4" key="1">
    <citation type="journal article" date="2016" name="Genome Biol. Evol.">
        <title>Divergent and convergent evolution of fungal pathogenicity.</title>
        <authorList>
            <person name="Shang Y."/>
            <person name="Xiao G."/>
            <person name="Zheng P."/>
            <person name="Cen K."/>
            <person name="Zhan S."/>
            <person name="Wang C."/>
        </authorList>
    </citation>
    <scope>NUCLEOTIDE SEQUENCE [LARGE SCALE GENOMIC DNA]</scope>
    <source>
        <strain evidence="3 4">RCEF 3172</strain>
    </source>
</reference>
<feature type="region of interest" description="Disordered" evidence="1">
    <location>
        <begin position="18"/>
        <end position="40"/>
    </location>
</feature>
<sequence>MRFTLLATLVALAAADSFSSFSDPSSSSSSSSFSSSASSSASSASFCFSASASASSTSTSASTSSSPPDVEDFKSHYLAYYAPYQMARLATFRASRAGNDSLTEEQDALLFRAESAVAAGNASEIAAVKDLCISTFGIAGCAALAGVESGTCDGGTEQLLQKQRIHSRDQMAKRPICTCTGLREIIVSEKCFCHYRRRNCVFTVGGCGFMQGGACVGRCAPGT</sequence>
<keyword evidence="2" id="KW-0732">Signal</keyword>
<organism evidence="3 4">
    <name type="scientific">Beauveria brongniartii RCEF 3172</name>
    <dbReference type="NCBI Taxonomy" id="1081107"/>
    <lineage>
        <taxon>Eukaryota</taxon>
        <taxon>Fungi</taxon>
        <taxon>Dikarya</taxon>
        <taxon>Ascomycota</taxon>
        <taxon>Pezizomycotina</taxon>
        <taxon>Sordariomycetes</taxon>
        <taxon>Hypocreomycetidae</taxon>
        <taxon>Hypocreales</taxon>
        <taxon>Cordycipitaceae</taxon>
        <taxon>Beauveria</taxon>
        <taxon>Beauveria brongniartii</taxon>
    </lineage>
</organism>
<gene>
    <name evidence="3" type="ORF">BBO_04862</name>
</gene>
<keyword evidence="4" id="KW-1185">Reference proteome</keyword>
<dbReference type="Proteomes" id="UP000076863">
    <property type="component" value="Unassembled WGS sequence"/>
</dbReference>
<comment type="caution">
    <text evidence="3">The sequence shown here is derived from an EMBL/GenBank/DDBJ whole genome shotgun (WGS) entry which is preliminary data.</text>
</comment>
<accession>A0A167DVS1</accession>